<evidence type="ECO:0000256" key="8">
    <source>
        <dbReference type="ARBA" id="ARBA00022664"/>
    </source>
</evidence>
<keyword evidence="15" id="KW-0832">Ubl conjugation</keyword>
<dbReference type="PANTHER" id="PTHR24058">
    <property type="entry name" value="DUAL SPECIFICITY PROTEIN KINASE"/>
    <property type="match status" value="1"/>
</dbReference>
<dbReference type="InterPro" id="IPR000719">
    <property type="entry name" value="Prot_kinase_dom"/>
</dbReference>
<sequence>MDNSFAFLSRRSEPYRILNREERCGSSHRSHYSRIRKERDCGRSRSPQRRPERSQHSDLNAYLRSKMERLRQDLEPQKSDDNSKNTHKRDHHSDSDKRDRSRHHKLQESGKSKDKKRHKKHRHKDHKSRHEDSKKSPEQSDVELNESEEDEEAIIERRRLERQRLLESLRCSTNTPSPDLASSPKEPEMLDAFSEEKLMKSVTRPITKSESALFADAVDGSPNGRMSGIQAPAAVAFLHDHTAHTTKSSDNRNSKDSMNEVVQPSARKFAIDIFSGELPVAPVNGVPGTMDPRAMASENHSLVDNWDDAEGYYRVRIGEVLDKRYAVYGYTGHGVFSNVVRARDSARGNLEVAIKIIRNNEVMHKSGLQELEVLKKLNDTDPQDRYHCMRLYRHFFHKNHLCMVFESMSMNLREVLKKYGRNVGLHIAAVRSYTHQMLLALKLLRKCNILHADIKPDNVLVNESKITLKLSDFGSACSVQENEPTPYLVSRFYRAPEIILGLPYDFNVDLWSTAVTLFELYTGRIMFPGKTNNEMLRLIMETRGRIPNRVVRRGTLRQAHFDEQCNFLYHDVDKVTHKPKTTVIRNIQPTRDLLGDLTADSQLTPALLKKVTQFKDILDRMLALDPSRRISLNDALTHPFITEPIEEGK</sequence>
<dbReference type="GO" id="GO:0005524">
    <property type="term" value="F:ATP binding"/>
    <property type="evidence" value="ECO:0007669"/>
    <property type="project" value="UniProtKB-KW"/>
</dbReference>
<keyword evidence="10" id="KW-0747">Spliceosome</keyword>
<dbReference type="STRING" id="60517.A0A0R3W9B5"/>
<dbReference type="PANTHER" id="PTHR24058:SF103">
    <property type="entry name" value="SERINE_THREONINE-PROTEIN KINASE PRP4 HOMOLOG"/>
    <property type="match status" value="1"/>
</dbReference>
<evidence type="ECO:0000313" key="29">
    <source>
        <dbReference type="WBParaSite" id="TASK_0000702801-mRNA-1"/>
    </source>
</evidence>
<evidence type="ECO:0000313" key="28">
    <source>
        <dbReference type="Proteomes" id="UP000282613"/>
    </source>
</evidence>
<evidence type="ECO:0000256" key="20">
    <source>
        <dbReference type="ARBA" id="ARBA00023637"/>
    </source>
</evidence>
<evidence type="ECO:0000256" key="7">
    <source>
        <dbReference type="ARBA" id="ARBA00022553"/>
    </source>
</evidence>
<keyword evidence="6" id="KW-0723">Serine/threonine-protein kinase</keyword>
<dbReference type="InterPro" id="IPR044092">
    <property type="entry name" value="STKc_PRP4"/>
</dbReference>
<evidence type="ECO:0000256" key="23">
    <source>
        <dbReference type="ARBA" id="ARBA00048659"/>
    </source>
</evidence>
<evidence type="ECO:0000256" key="17">
    <source>
        <dbReference type="ARBA" id="ARBA00023187"/>
    </source>
</evidence>
<feature type="compositionally biased region" description="Acidic residues" evidence="25">
    <location>
        <begin position="140"/>
        <end position="153"/>
    </location>
</feature>
<reference evidence="29" key="1">
    <citation type="submission" date="2017-02" db="UniProtKB">
        <authorList>
            <consortium name="WormBaseParasite"/>
        </authorList>
    </citation>
    <scope>IDENTIFICATION</scope>
</reference>
<keyword evidence="18" id="KW-0539">Nucleus</keyword>
<reference evidence="27 28" key="2">
    <citation type="submission" date="2018-11" db="EMBL/GenBank/DDBJ databases">
        <authorList>
            <consortium name="Pathogen Informatics"/>
        </authorList>
    </citation>
    <scope>NUCLEOTIDE SEQUENCE [LARGE SCALE GENOMIC DNA]</scope>
</reference>
<keyword evidence="11" id="KW-0547">Nucleotide-binding</keyword>
<feature type="domain" description="Protein kinase" evidence="26">
    <location>
        <begin position="325"/>
        <end position="641"/>
    </location>
</feature>
<evidence type="ECO:0000256" key="15">
    <source>
        <dbReference type="ARBA" id="ARBA00022843"/>
    </source>
</evidence>
<feature type="compositionally biased region" description="Basic and acidic residues" evidence="25">
    <location>
        <begin position="35"/>
        <end position="56"/>
    </location>
</feature>
<dbReference type="PROSITE" id="PS50011">
    <property type="entry name" value="PROTEIN_KINASE_DOM"/>
    <property type="match status" value="1"/>
</dbReference>
<feature type="compositionally biased region" description="Basic residues" evidence="25">
    <location>
        <begin position="113"/>
        <end position="127"/>
    </location>
</feature>
<keyword evidence="28" id="KW-1185">Reference proteome</keyword>
<dbReference type="SMART" id="SM00220">
    <property type="entry name" value="S_TKc"/>
    <property type="match status" value="1"/>
</dbReference>
<dbReference type="InterPro" id="IPR008271">
    <property type="entry name" value="Ser/Thr_kinase_AS"/>
</dbReference>
<dbReference type="FunFam" id="3.30.200.20:FF:000123">
    <property type="entry name" value="serine/threonine-protein kinase PRP4 homolog"/>
    <property type="match status" value="1"/>
</dbReference>
<dbReference type="PROSITE" id="PS00108">
    <property type="entry name" value="PROTEIN_KINASE_ST"/>
    <property type="match status" value="1"/>
</dbReference>
<keyword evidence="12" id="KW-0418">Kinase</keyword>
<gene>
    <name evidence="27" type="ORF">TASK_LOCUS7029</name>
</gene>
<dbReference type="GO" id="GO:0045292">
    <property type="term" value="P:mRNA cis splicing, via spliceosome"/>
    <property type="evidence" value="ECO:0007669"/>
    <property type="project" value="InterPro"/>
</dbReference>
<evidence type="ECO:0000256" key="6">
    <source>
        <dbReference type="ARBA" id="ARBA00022527"/>
    </source>
</evidence>
<comment type="subunit">
    <text evidence="22">Interacts with CLK1 C-terminus. Associates with the U5 snRNP and NCOR1 deacetylase complexes. Identified in the spliceosome C complex.</text>
</comment>
<keyword evidence="7" id="KW-0597">Phosphoprotein</keyword>
<dbReference type="GO" id="GO:0004674">
    <property type="term" value="F:protein serine/threonine kinase activity"/>
    <property type="evidence" value="ECO:0007669"/>
    <property type="project" value="UniProtKB-KW"/>
</dbReference>
<dbReference type="CDD" id="cd14135">
    <property type="entry name" value="STKc_PRP4"/>
    <property type="match status" value="1"/>
</dbReference>
<comment type="similarity">
    <text evidence="19">Belongs to the protein kinase superfamily. CMGC Ser/Thr protein kinase family.</text>
</comment>
<dbReference type="GO" id="GO:0000776">
    <property type="term" value="C:kinetochore"/>
    <property type="evidence" value="ECO:0007669"/>
    <property type="project" value="UniProtKB-KW"/>
</dbReference>
<comment type="catalytic activity">
    <reaction evidence="23">
        <text>L-threonyl-[protein] + ATP = O-phospho-L-threonyl-[protein] + ADP + H(+)</text>
        <dbReference type="Rhea" id="RHEA:46608"/>
        <dbReference type="Rhea" id="RHEA-COMP:11060"/>
        <dbReference type="Rhea" id="RHEA-COMP:11605"/>
        <dbReference type="ChEBI" id="CHEBI:15378"/>
        <dbReference type="ChEBI" id="CHEBI:30013"/>
        <dbReference type="ChEBI" id="CHEBI:30616"/>
        <dbReference type="ChEBI" id="CHEBI:61977"/>
        <dbReference type="ChEBI" id="CHEBI:456216"/>
        <dbReference type="EC" id="2.7.11.1"/>
    </reaction>
    <physiologicalReaction direction="left-to-right" evidence="23">
        <dbReference type="Rhea" id="RHEA:46609"/>
    </physiologicalReaction>
</comment>
<evidence type="ECO:0000256" key="12">
    <source>
        <dbReference type="ARBA" id="ARBA00022777"/>
    </source>
</evidence>
<evidence type="ECO:0000256" key="24">
    <source>
        <dbReference type="ARBA" id="ARBA00048977"/>
    </source>
</evidence>
<keyword evidence="9" id="KW-0808">Transferase</keyword>
<evidence type="ECO:0000256" key="10">
    <source>
        <dbReference type="ARBA" id="ARBA00022728"/>
    </source>
</evidence>
<evidence type="ECO:0000256" key="18">
    <source>
        <dbReference type="ARBA" id="ARBA00023242"/>
    </source>
</evidence>
<keyword evidence="8" id="KW-0507">mRNA processing</keyword>
<feature type="region of interest" description="Disordered" evidence="25">
    <location>
        <begin position="20"/>
        <end position="154"/>
    </location>
</feature>
<dbReference type="AlphaFoldDB" id="A0A0R3W9B5"/>
<feature type="compositionally biased region" description="Basic and acidic residues" evidence="25">
    <location>
        <begin position="128"/>
        <end position="138"/>
    </location>
</feature>
<protein>
    <recommendedName>
        <fullName evidence="20">Serine/threonine-protein kinase PRP4 homolog</fullName>
        <ecNumber evidence="3">2.7.11.1</ecNumber>
    </recommendedName>
    <alternativeName>
        <fullName evidence="21">PRP4 pre-mRNA-processing factor 4 homolog</fullName>
    </alternativeName>
</protein>
<dbReference type="SUPFAM" id="SSF56112">
    <property type="entry name" value="Protein kinase-like (PK-like)"/>
    <property type="match status" value="1"/>
</dbReference>
<dbReference type="Proteomes" id="UP000282613">
    <property type="component" value="Unassembled WGS sequence"/>
</dbReference>
<evidence type="ECO:0000256" key="21">
    <source>
        <dbReference type="ARBA" id="ARBA00031858"/>
    </source>
</evidence>
<dbReference type="WBParaSite" id="TASK_0000702801-mRNA-1">
    <property type="protein sequence ID" value="TASK_0000702801-mRNA-1"/>
    <property type="gene ID" value="TASK_0000702801"/>
</dbReference>
<evidence type="ECO:0000256" key="16">
    <source>
        <dbReference type="ARBA" id="ARBA00022990"/>
    </source>
</evidence>
<keyword evidence="17" id="KW-0508">mRNA splicing</keyword>
<keyword evidence="5" id="KW-1017">Isopeptide bond</keyword>
<evidence type="ECO:0000259" key="26">
    <source>
        <dbReference type="PROSITE" id="PS50011"/>
    </source>
</evidence>
<keyword evidence="13" id="KW-0995">Kinetochore</keyword>
<evidence type="ECO:0000256" key="19">
    <source>
        <dbReference type="ARBA" id="ARBA00023596"/>
    </source>
</evidence>
<evidence type="ECO:0000256" key="2">
    <source>
        <dbReference type="ARBA" id="ARBA00004629"/>
    </source>
</evidence>
<evidence type="ECO:0000256" key="11">
    <source>
        <dbReference type="ARBA" id="ARBA00022741"/>
    </source>
</evidence>
<dbReference type="Gene3D" id="1.10.510.10">
    <property type="entry name" value="Transferase(Phosphotransferase) domain 1"/>
    <property type="match status" value="1"/>
</dbReference>
<feature type="compositionally biased region" description="Basic and acidic residues" evidence="25">
    <location>
        <begin position="65"/>
        <end position="84"/>
    </location>
</feature>
<dbReference type="Gene3D" id="3.30.200.20">
    <property type="entry name" value="Phosphorylase Kinase, domain 1"/>
    <property type="match status" value="1"/>
</dbReference>
<accession>A0A0R3W9B5</accession>
<evidence type="ECO:0000256" key="5">
    <source>
        <dbReference type="ARBA" id="ARBA00022499"/>
    </source>
</evidence>
<dbReference type="EC" id="2.7.11.1" evidence="3"/>
<evidence type="ECO:0000256" key="4">
    <source>
        <dbReference type="ARBA" id="ARBA00022454"/>
    </source>
</evidence>
<dbReference type="FunFam" id="1.10.510.10:FF:000078">
    <property type="entry name" value="Serine/threonine-protein kinase PRP4 homolog"/>
    <property type="match status" value="1"/>
</dbReference>
<evidence type="ECO:0000313" key="27">
    <source>
        <dbReference type="EMBL" id="VDK37743.1"/>
    </source>
</evidence>
<dbReference type="EMBL" id="UYRS01018564">
    <property type="protein sequence ID" value="VDK37743.1"/>
    <property type="molecule type" value="Genomic_DNA"/>
</dbReference>
<evidence type="ECO:0000256" key="14">
    <source>
        <dbReference type="ARBA" id="ARBA00022840"/>
    </source>
</evidence>
<evidence type="ECO:0000256" key="13">
    <source>
        <dbReference type="ARBA" id="ARBA00022838"/>
    </source>
</evidence>
<comment type="catalytic activity">
    <reaction evidence="24">
        <text>L-seryl-[protein] + ATP = O-phospho-L-seryl-[protein] + ADP + H(+)</text>
        <dbReference type="Rhea" id="RHEA:17989"/>
        <dbReference type="Rhea" id="RHEA-COMP:9863"/>
        <dbReference type="Rhea" id="RHEA-COMP:11604"/>
        <dbReference type="ChEBI" id="CHEBI:15378"/>
        <dbReference type="ChEBI" id="CHEBI:29999"/>
        <dbReference type="ChEBI" id="CHEBI:30616"/>
        <dbReference type="ChEBI" id="CHEBI:83421"/>
        <dbReference type="ChEBI" id="CHEBI:456216"/>
        <dbReference type="EC" id="2.7.11.1"/>
    </reaction>
    <physiologicalReaction direction="left-to-right" evidence="24">
        <dbReference type="Rhea" id="RHEA:17990"/>
    </physiologicalReaction>
</comment>
<name>A0A0R3W9B5_TAEAS</name>
<dbReference type="InterPro" id="IPR011009">
    <property type="entry name" value="Kinase-like_dom_sf"/>
</dbReference>
<keyword evidence="4" id="KW-0158">Chromosome</keyword>
<dbReference type="OrthoDB" id="3967at2759"/>
<comment type="subcellular location">
    <subcellularLocation>
        <location evidence="2">Chromosome</location>
        <location evidence="2">Centromere</location>
        <location evidence="2">Kinetochore</location>
    </subcellularLocation>
    <subcellularLocation>
        <location evidence="1">Nucleus</location>
    </subcellularLocation>
</comment>
<keyword evidence="14" id="KW-0067">ATP-binding</keyword>
<evidence type="ECO:0000256" key="9">
    <source>
        <dbReference type="ARBA" id="ARBA00022679"/>
    </source>
</evidence>
<organism evidence="29">
    <name type="scientific">Taenia asiatica</name>
    <name type="common">Asian tapeworm</name>
    <dbReference type="NCBI Taxonomy" id="60517"/>
    <lineage>
        <taxon>Eukaryota</taxon>
        <taxon>Metazoa</taxon>
        <taxon>Spiralia</taxon>
        <taxon>Lophotrochozoa</taxon>
        <taxon>Platyhelminthes</taxon>
        <taxon>Cestoda</taxon>
        <taxon>Eucestoda</taxon>
        <taxon>Cyclophyllidea</taxon>
        <taxon>Taeniidae</taxon>
        <taxon>Taenia</taxon>
    </lineage>
</organism>
<evidence type="ECO:0000256" key="3">
    <source>
        <dbReference type="ARBA" id="ARBA00012513"/>
    </source>
</evidence>
<evidence type="ECO:0000256" key="25">
    <source>
        <dbReference type="SAM" id="MobiDB-lite"/>
    </source>
</evidence>
<proteinExistence type="inferred from homology"/>
<evidence type="ECO:0000256" key="1">
    <source>
        <dbReference type="ARBA" id="ARBA00004123"/>
    </source>
</evidence>
<evidence type="ECO:0000256" key="22">
    <source>
        <dbReference type="ARBA" id="ARBA00046964"/>
    </source>
</evidence>
<dbReference type="Pfam" id="PF00069">
    <property type="entry name" value="Pkinase"/>
    <property type="match status" value="1"/>
</dbReference>
<keyword evidence="16" id="KW-0007">Acetylation</keyword>
<dbReference type="GO" id="GO:0005681">
    <property type="term" value="C:spliceosomal complex"/>
    <property type="evidence" value="ECO:0007669"/>
    <property type="project" value="UniProtKB-KW"/>
</dbReference>
<dbReference type="InterPro" id="IPR050494">
    <property type="entry name" value="Ser_Thr_dual-spec_kinase"/>
</dbReference>